<reference evidence="2" key="1">
    <citation type="submission" date="2021-07" db="EMBL/GenBank/DDBJ databases">
        <authorList>
            <person name="Durling M."/>
        </authorList>
    </citation>
    <scope>NUCLEOTIDE SEQUENCE</scope>
</reference>
<dbReference type="OrthoDB" id="429143at2759"/>
<dbReference type="Pfam" id="PF01266">
    <property type="entry name" value="DAO"/>
    <property type="match status" value="1"/>
</dbReference>
<dbReference type="SUPFAM" id="SSF51905">
    <property type="entry name" value="FAD/NAD(P)-binding domain"/>
    <property type="match status" value="1"/>
</dbReference>
<organism evidence="2 3">
    <name type="scientific">Hymenoscyphus albidus</name>
    <dbReference type="NCBI Taxonomy" id="595503"/>
    <lineage>
        <taxon>Eukaryota</taxon>
        <taxon>Fungi</taxon>
        <taxon>Dikarya</taxon>
        <taxon>Ascomycota</taxon>
        <taxon>Pezizomycotina</taxon>
        <taxon>Leotiomycetes</taxon>
        <taxon>Helotiales</taxon>
        <taxon>Helotiaceae</taxon>
        <taxon>Hymenoscyphus</taxon>
    </lineage>
</organism>
<protein>
    <recommendedName>
        <fullName evidence="1">FAD dependent oxidoreductase domain-containing protein</fullName>
    </recommendedName>
</protein>
<evidence type="ECO:0000313" key="2">
    <source>
        <dbReference type="EMBL" id="CAG8980878.1"/>
    </source>
</evidence>
<name>A0A9N9PZX4_9HELO</name>
<dbReference type="GO" id="GO:0005737">
    <property type="term" value="C:cytoplasm"/>
    <property type="evidence" value="ECO:0007669"/>
    <property type="project" value="TreeGrafter"/>
</dbReference>
<proteinExistence type="predicted"/>
<sequence>MVLPTKNGTKSYWIEEANSPLRDYQSSESLPTETDVLIIGSGYTGASAAYFLYRCTKDFGTTPKILMLEAQDICGSATGRNGGQLRPYAYSRYLPWKALHGPKGAIDLIKHEMAHLPAFDDLLTAASKEPKMSNIKEEVYFQTGPTFDAAMSEEAWSRLKSNYEEIVKNHPDEEIVKELRIVEGAKEAEEFTQIKGAIGAVVHPAGQIWPYKFIHALLTILLNANALSLHAHTPVTHVSSRSPSGWITVTTPRGTILTKTVIHATNAWTNHLLPDFGNLIYPSLATVAALKPHNQDFRLRNTGAQHWDVIVNDYQVQLPPPNPTIIVGGAKKVLVHVPSRWINNVDTSSNIRGVPEYYQSWASSSIIGLESQPKVLAREAEDGGCWVGVVGISADSFPFIGEHPEKEGHFIAAGFTGHGILPSSFPSPSPQLNVFNIK</sequence>
<evidence type="ECO:0000259" key="1">
    <source>
        <dbReference type="Pfam" id="PF01266"/>
    </source>
</evidence>
<dbReference type="InterPro" id="IPR006076">
    <property type="entry name" value="FAD-dep_OxRdtase"/>
</dbReference>
<dbReference type="InterPro" id="IPR036188">
    <property type="entry name" value="FAD/NAD-bd_sf"/>
</dbReference>
<feature type="domain" description="FAD dependent oxidoreductase" evidence="1">
    <location>
        <begin position="35"/>
        <end position="422"/>
    </location>
</feature>
<dbReference type="Gene3D" id="3.50.50.60">
    <property type="entry name" value="FAD/NAD(P)-binding domain"/>
    <property type="match status" value="1"/>
</dbReference>
<dbReference type="EMBL" id="CAJVRM010000424">
    <property type="protein sequence ID" value="CAG8980878.1"/>
    <property type="molecule type" value="Genomic_DNA"/>
</dbReference>
<dbReference type="AlphaFoldDB" id="A0A9N9PZX4"/>
<comment type="caution">
    <text evidence="2">The sequence shown here is derived from an EMBL/GenBank/DDBJ whole genome shotgun (WGS) entry which is preliminary data.</text>
</comment>
<evidence type="ECO:0000313" key="3">
    <source>
        <dbReference type="Proteomes" id="UP000701801"/>
    </source>
</evidence>
<accession>A0A9N9PZX4</accession>
<dbReference type="Gene3D" id="3.30.9.10">
    <property type="entry name" value="D-Amino Acid Oxidase, subunit A, domain 2"/>
    <property type="match status" value="1"/>
</dbReference>
<gene>
    <name evidence="2" type="ORF">HYALB_00013183</name>
</gene>
<keyword evidence="3" id="KW-1185">Reference proteome</keyword>
<dbReference type="Proteomes" id="UP000701801">
    <property type="component" value="Unassembled WGS sequence"/>
</dbReference>
<dbReference type="PANTHER" id="PTHR13847:SF188">
    <property type="entry name" value="EXPRESSED PROTEIN"/>
    <property type="match status" value="1"/>
</dbReference>
<dbReference type="PANTHER" id="PTHR13847">
    <property type="entry name" value="SARCOSINE DEHYDROGENASE-RELATED"/>
    <property type="match status" value="1"/>
</dbReference>